<gene>
    <name evidence="1" type="ORF">NO1_0559</name>
</gene>
<dbReference type="Proteomes" id="UP000269352">
    <property type="component" value="Unassembled WGS sequence"/>
</dbReference>
<comment type="caution">
    <text evidence="1">The sequence shown here is derived from an EMBL/GenBank/DDBJ whole genome shotgun (WGS) entry which is preliminary data.</text>
</comment>
<evidence type="ECO:0000313" key="2">
    <source>
        <dbReference type="Proteomes" id="UP000269352"/>
    </source>
</evidence>
<dbReference type="AlphaFoldDB" id="A0A388T9B0"/>
<protein>
    <submittedName>
        <fullName evidence="1">Uncharacterized protein</fullName>
    </submittedName>
</protein>
<organism evidence="1 2">
    <name type="scientific">Termititenax aidoneus</name>
    <dbReference type="NCBI Taxonomy" id="2218524"/>
    <lineage>
        <taxon>Bacteria</taxon>
        <taxon>Bacillati</taxon>
        <taxon>Candidatus Margulisiibacteriota</taxon>
        <taxon>Candidatus Termititenacia</taxon>
        <taxon>Candidatus Termititenacales</taxon>
        <taxon>Candidatus Termititenacaceae</taxon>
        <taxon>Candidatus Termititenax</taxon>
    </lineage>
</organism>
<proteinExistence type="predicted"/>
<sequence length="56" mass="6859">MNRRNYFISLSEESMERDFEKAKFFVERARKTEKARKAALKEMMNEKTILRRETNV</sequence>
<reference evidence="1 2" key="1">
    <citation type="journal article" date="2019" name="ISME J.">
        <title>Genome analyses of uncultured TG2/ZB3 bacteria in 'Margulisbacteria' specifically attached to ectosymbiotic spirochetes of protists in the termite gut.</title>
        <authorList>
            <person name="Utami Y.D."/>
            <person name="Kuwahara H."/>
            <person name="Igai K."/>
            <person name="Murakami T."/>
            <person name="Sugaya K."/>
            <person name="Morikawa T."/>
            <person name="Nagura Y."/>
            <person name="Yuki M."/>
            <person name="Deevong P."/>
            <person name="Inoue T."/>
            <person name="Kihara K."/>
            <person name="Lo N."/>
            <person name="Yamada A."/>
            <person name="Ohkuma M."/>
            <person name="Hongoh Y."/>
        </authorList>
    </citation>
    <scope>NUCLEOTIDE SEQUENCE [LARGE SCALE GENOMIC DNA]</scope>
    <source>
        <strain evidence="1">NkOx7-01</strain>
    </source>
</reference>
<name>A0A388T9B0_TERA1</name>
<keyword evidence="2" id="KW-1185">Reference proteome</keyword>
<accession>A0A388T9B0</accession>
<dbReference type="EMBL" id="BGZN01000006">
    <property type="protein sequence ID" value="GBR73124.1"/>
    <property type="molecule type" value="Genomic_DNA"/>
</dbReference>
<evidence type="ECO:0000313" key="1">
    <source>
        <dbReference type="EMBL" id="GBR73124.1"/>
    </source>
</evidence>